<feature type="compositionally biased region" description="Gly residues" evidence="6">
    <location>
        <begin position="803"/>
        <end position="820"/>
    </location>
</feature>
<keyword evidence="3 4" id="KW-0648">Protein biosynthesis</keyword>
<evidence type="ECO:0000259" key="7">
    <source>
        <dbReference type="PROSITE" id="PS50250"/>
    </source>
</evidence>
<dbReference type="InterPro" id="IPR008905">
    <property type="entry name" value="EIF3C_N_dom"/>
</dbReference>
<evidence type="ECO:0000256" key="6">
    <source>
        <dbReference type="SAM" id="MobiDB-lite"/>
    </source>
</evidence>
<dbReference type="Pfam" id="PF26569">
    <property type="entry name" value="EIF3CL_C"/>
    <property type="match status" value="1"/>
</dbReference>
<evidence type="ECO:0000256" key="4">
    <source>
        <dbReference type="HAMAP-Rule" id="MF_03002"/>
    </source>
</evidence>
<keyword evidence="5" id="KW-0175">Coiled coil</keyword>
<dbReference type="InterPro" id="IPR000717">
    <property type="entry name" value="PCI_dom"/>
</dbReference>
<name>A0ABR3GJF9_9PEZI</name>
<proteinExistence type="inferred from homology"/>
<feature type="compositionally biased region" description="Gly residues" evidence="6">
    <location>
        <begin position="833"/>
        <end position="842"/>
    </location>
</feature>
<dbReference type="GO" id="GO:0003743">
    <property type="term" value="F:translation initiation factor activity"/>
    <property type="evidence" value="ECO:0007669"/>
    <property type="project" value="UniProtKB-KW"/>
</dbReference>
<feature type="compositionally biased region" description="Polar residues" evidence="6">
    <location>
        <begin position="846"/>
        <end position="855"/>
    </location>
</feature>
<keyword evidence="2 4" id="KW-0396">Initiation factor</keyword>
<evidence type="ECO:0000256" key="2">
    <source>
        <dbReference type="ARBA" id="ARBA00022540"/>
    </source>
</evidence>
<evidence type="ECO:0000313" key="8">
    <source>
        <dbReference type="EMBL" id="KAL0635978.1"/>
    </source>
</evidence>
<protein>
    <recommendedName>
        <fullName evidence="4">Eukaryotic translation initiation factor 3 subunit C</fullName>
        <shortName evidence="4">eIF3c</shortName>
    </recommendedName>
    <alternativeName>
        <fullName evidence="4">Eukaryotic translation initiation factor 3 93 kDa subunit homolog</fullName>
        <shortName evidence="4">eIF3 p93</shortName>
    </alternativeName>
    <alternativeName>
        <fullName evidence="4">Translation initiation factor eIF3, p93 subunit homolog</fullName>
    </alternativeName>
</protein>
<feature type="region of interest" description="Disordered" evidence="6">
    <location>
        <begin position="1"/>
        <end position="82"/>
    </location>
</feature>
<dbReference type="EMBL" id="JBBBZM010000058">
    <property type="protein sequence ID" value="KAL0635978.1"/>
    <property type="molecule type" value="Genomic_DNA"/>
</dbReference>
<evidence type="ECO:0000256" key="1">
    <source>
        <dbReference type="ARBA" id="ARBA00022490"/>
    </source>
</evidence>
<dbReference type="InterPro" id="IPR058999">
    <property type="entry name" value="EIF3CL_C"/>
</dbReference>
<reference evidence="8 9" key="1">
    <citation type="submission" date="2024-02" db="EMBL/GenBank/DDBJ databases">
        <title>Discinaceae phylogenomics.</title>
        <authorList>
            <person name="Dirks A.C."/>
            <person name="James T.Y."/>
        </authorList>
    </citation>
    <scope>NUCLEOTIDE SEQUENCE [LARGE SCALE GENOMIC DNA]</scope>
    <source>
        <strain evidence="8 9">ACD0624</strain>
    </source>
</reference>
<feature type="coiled-coil region" evidence="5">
    <location>
        <begin position="163"/>
        <end position="197"/>
    </location>
</feature>
<comment type="caution">
    <text evidence="8">The sequence shown here is derived from an EMBL/GenBank/DDBJ whole genome shotgun (WGS) entry which is preliminary data.</text>
</comment>
<comment type="function">
    <text evidence="4">Component of the eukaryotic translation initiation factor 3 (eIF-3) complex, which is involved in protein synthesis of a specialized repertoire of mRNAs and, together with other initiation factors, stimulates binding of mRNA and methionyl-tRNAi to the 40S ribosome. The eIF-3 complex specifically targets and initiates translation of a subset of mRNAs involved in cell proliferation.</text>
</comment>
<comment type="subunit">
    <text evidence="4">Component of the eukaryotic translation initiation factor 3 (eIF-3) complex.</text>
</comment>
<dbReference type="Pfam" id="PF05470">
    <property type="entry name" value="eIF-3c_N"/>
    <property type="match status" value="1"/>
</dbReference>
<dbReference type="HAMAP" id="MF_03002">
    <property type="entry name" value="eIF3c"/>
    <property type="match status" value="1"/>
</dbReference>
<feature type="region of interest" description="Disordered" evidence="6">
    <location>
        <begin position="799"/>
        <end position="863"/>
    </location>
</feature>
<dbReference type="SUPFAM" id="SSF46785">
    <property type="entry name" value="Winged helix' DNA-binding domain"/>
    <property type="match status" value="1"/>
</dbReference>
<feature type="domain" description="PCI" evidence="7">
    <location>
        <begin position="597"/>
        <end position="771"/>
    </location>
</feature>
<evidence type="ECO:0000256" key="3">
    <source>
        <dbReference type="ARBA" id="ARBA00022917"/>
    </source>
</evidence>
<comment type="similarity">
    <text evidence="4">Belongs to the eIF-3 subunit C family.</text>
</comment>
<accession>A0ABR3GJF9</accession>
<dbReference type="Proteomes" id="UP001447188">
    <property type="component" value="Unassembled WGS sequence"/>
</dbReference>
<dbReference type="InterPro" id="IPR027516">
    <property type="entry name" value="EIF3C"/>
</dbReference>
<dbReference type="PANTHER" id="PTHR13937">
    <property type="entry name" value="EUKARYOTIC TRANSLATION INITATION FACTOR 3, SUBUNIT 8 EIF3S8 -RELATED"/>
    <property type="match status" value="1"/>
</dbReference>
<comment type="subcellular location">
    <subcellularLocation>
        <location evidence="4">Cytoplasm</location>
    </subcellularLocation>
</comment>
<dbReference type="PROSITE" id="PS50250">
    <property type="entry name" value="PCI"/>
    <property type="match status" value="1"/>
</dbReference>
<dbReference type="Gene3D" id="1.10.10.10">
    <property type="entry name" value="Winged helix-like DNA-binding domain superfamily/Winged helix DNA-binding domain"/>
    <property type="match status" value="1"/>
</dbReference>
<evidence type="ECO:0000256" key="5">
    <source>
        <dbReference type="SAM" id="Coils"/>
    </source>
</evidence>
<evidence type="ECO:0000313" key="9">
    <source>
        <dbReference type="Proteomes" id="UP001447188"/>
    </source>
</evidence>
<organism evidence="8 9">
    <name type="scientific">Discina gigas</name>
    <dbReference type="NCBI Taxonomy" id="1032678"/>
    <lineage>
        <taxon>Eukaryota</taxon>
        <taxon>Fungi</taxon>
        <taxon>Dikarya</taxon>
        <taxon>Ascomycota</taxon>
        <taxon>Pezizomycotina</taxon>
        <taxon>Pezizomycetes</taxon>
        <taxon>Pezizales</taxon>
        <taxon>Discinaceae</taxon>
        <taxon>Discina</taxon>
    </lineage>
</organism>
<dbReference type="Pfam" id="PF01399">
    <property type="entry name" value="PCI"/>
    <property type="match status" value="1"/>
</dbReference>
<keyword evidence="9" id="KW-1185">Reference proteome</keyword>
<gene>
    <name evidence="4 8" type="primary">NIP1</name>
    <name evidence="8" type="ORF">Q9L58_005006</name>
</gene>
<keyword evidence="1 4" id="KW-0963">Cytoplasm</keyword>
<dbReference type="InterPro" id="IPR036390">
    <property type="entry name" value="WH_DNA-bd_sf"/>
</dbReference>
<dbReference type="InterPro" id="IPR036388">
    <property type="entry name" value="WH-like_DNA-bd_sf"/>
</dbReference>
<sequence>MSRFFKGGLSDSDTSSSDEELYSEAEESEAEEGSSSESGSEDESEEAEESGDDEGGSRFLKGGRGGSDDESSEDEGKRVVKSAKDKRLEEIEASIKLIENGQKINDWVVISAEFDKLNKLVAKGPQDSLTPKIYIRIVADLEDFMNETLKDKVAAKKMNAANARALNAIKQRLKRNNRAYEREIEEYKKDKEAFMVEEKEVEISIPRPRTIRGPTENIAPEGEDDDEGFEAVGKGGKTLKFTPESIFKHLRGIIEARGKKNTDKGEQIRIMEKLYEVAQTPYQKIKVLLALISTRFDLTYGALSYMSSEQWKAAEKEFNTLLEVLEANPDYVVIENAEEWDDDEKQPVPVPGEILKIPGSVVSFVDRLDDELTRSLQHIDPHTTEYIDRLSDEGALYTTIIRNQLYLERFRTNQNISTDEAINRVIMRRLEHLYFKPEQVIVTVEENAWKSIPEGLDSVISPKKASPAASDLLYTLCTYLYKHDATVLRTRAMLCHIYHYALHNQFYKARDLMLMSHLQENIHVADVGTQILYNRTLVQVGLCAFRAGLIYEAQTCLQEICGTGRLKEMLAQGVQIQRYSQVSPEQERLERQRQLPFHQHINLELLECAYLTCSMLLEIPALAATGSSPDLKKRVISKTFRRMLEYHERQIFTGPAENTRDHVMQSAKALAAGEWKRSSELIHAIKIWDLLPEPQKIKDMLSEKIQEEGLRTYLFTYAPFYDTLSISRLVEMFDLSERKASALVSKMIAHEEIAAALDQVNNAIIFRKGVELSRLQTLALTLSDKASGLMEMNERVLEQKTQGQGGFPEGGQRGGGGRGGRGGRRGDHEGGGRGRGGGQGKGRGNKNVQFNQQSGFHGGAMRT</sequence>
<feature type="compositionally biased region" description="Acidic residues" evidence="6">
    <location>
        <begin position="16"/>
        <end position="54"/>
    </location>
</feature>
<dbReference type="PANTHER" id="PTHR13937:SF0">
    <property type="entry name" value="EUKARYOTIC TRANSLATION INITIATION FACTOR 3 SUBUNIT C-RELATED"/>
    <property type="match status" value="1"/>
</dbReference>
<dbReference type="SMART" id="SM00088">
    <property type="entry name" value="PINT"/>
    <property type="match status" value="1"/>
</dbReference>